<organism evidence="1 2">
    <name type="scientific">Fusobacterium vincentii 4_1_13</name>
    <dbReference type="NCBI Taxonomy" id="469606"/>
    <lineage>
        <taxon>Bacteria</taxon>
        <taxon>Fusobacteriati</taxon>
        <taxon>Fusobacteriota</taxon>
        <taxon>Fusobacteriia</taxon>
        <taxon>Fusobacteriales</taxon>
        <taxon>Fusobacteriaceae</taxon>
        <taxon>Fusobacterium</taxon>
    </lineage>
</organism>
<evidence type="ECO:0000313" key="2">
    <source>
        <dbReference type="Proteomes" id="UP000004925"/>
    </source>
</evidence>
<dbReference type="HOGENOM" id="CLU_166730_0_0_0"/>
<dbReference type="eggNOG" id="ENOG5031G20">
    <property type="taxonomic scope" value="Bacteria"/>
</dbReference>
<protein>
    <submittedName>
        <fullName evidence="1">Uncharacterized protein</fullName>
    </submittedName>
</protein>
<dbReference type="RefSeq" id="WP_008802843.1">
    <property type="nucleotide sequence ID" value="NZ_KQ235737.1"/>
</dbReference>
<name>A0A0M1VTT9_FUSVC</name>
<comment type="caution">
    <text evidence="1">The sequence shown here is derived from an EMBL/GenBank/DDBJ whole genome shotgun (WGS) entry which is preliminary data.</text>
</comment>
<gene>
    <name evidence="1" type="ORF">FSCG_00752</name>
</gene>
<dbReference type="Proteomes" id="UP000004925">
    <property type="component" value="Unassembled WGS sequence"/>
</dbReference>
<dbReference type="EMBL" id="ACDE02000019">
    <property type="protein sequence ID" value="EEO40039.1"/>
    <property type="molecule type" value="Genomic_DNA"/>
</dbReference>
<evidence type="ECO:0000313" key="1">
    <source>
        <dbReference type="EMBL" id="EEO40039.1"/>
    </source>
</evidence>
<proteinExistence type="predicted"/>
<sequence length="119" mass="14239">MNKEVFELVKKIFTFLKIEDYNKLKNILNIIEKDYPNYYKFFEKFKDRNLIEKISDIFGSPTFGGGPLILLGKKLEHEEKQKEVVLKKETFKNEIKEILKNYSNPSEEKTFLELLLEKL</sequence>
<dbReference type="AlphaFoldDB" id="A0A0M1VTT9"/>
<reference evidence="1 2" key="1">
    <citation type="submission" date="2011-10" db="EMBL/GenBank/DDBJ databases">
        <title>The Genome Sequence of Fusobacterium sp. 4_1_13.</title>
        <authorList>
            <consortium name="The Broad Institute Genome Sequencing Platform"/>
            <person name="Earl A."/>
            <person name="Ward D."/>
            <person name="Feldgarden M."/>
            <person name="Gevers D."/>
            <person name="Strauss J."/>
            <person name="Ambrose C."/>
            <person name="Allen-Vercoe E."/>
            <person name="Young S.K."/>
            <person name="Zeng Q."/>
            <person name="Gargeya S."/>
            <person name="Fitzgerald M."/>
            <person name="Haas B."/>
            <person name="Abouelleil A."/>
            <person name="Alvarado L."/>
            <person name="Arachchi H.M."/>
            <person name="Berlin A."/>
            <person name="Brown A."/>
            <person name="Chapman S.B."/>
            <person name="Chen Z."/>
            <person name="Dunbar C."/>
            <person name="Freedman E."/>
            <person name="Gearin G."/>
            <person name="Goldberg J."/>
            <person name="Griggs A."/>
            <person name="Gujja S."/>
            <person name="Heiman D."/>
            <person name="Howarth C."/>
            <person name="Larson L."/>
            <person name="Lui A."/>
            <person name="MacDonald P.J."/>
            <person name="Montmayeur A."/>
            <person name="Murphy C."/>
            <person name="Neiman D."/>
            <person name="Pearson M."/>
            <person name="Priest M."/>
            <person name="Roberts A."/>
            <person name="Saif S."/>
            <person name="Shea T."/>
            <person name="Shenoy N."/>
            <person name="Sisk P."/>
            <person name="Stolte C."/>
            <person name="Sykes S."/>
            <person name="Wortman J."/>
            <person name="Nusbaum C."/>
            <person name="Birren B."/>
        </authorList>
    </citation>
    <scope>NUCLEOTIDE SEQUENCE [LARGE SCALE GENOMIC DNA]</scope>
    <source>
        <strain evidence="1 2">4_1_13</strain>
    </source>
</reference>
<accession>A0A0M1VTT9</accession>